<dbReference type="Gene3D" id="1.10.287.950">
    <property type="entry name" value="Methyl-accepting chemotaxis protein"/>
    <property type="match status" value="1"/>
</dbReference>
<feature type="domain" description="Methyl-accepting transducer" evidence="7">
    <location>
        <begin position="248"/>
        <end position="484"/>
    </location>
</feature>
<gene>
    <name evidence="9" type="ORF">dsat_0826</name>
</gene>
<dbReference type="Pfam" id="PF13426">
    <property type="entry name" value="PAS_9"/>
    <property type="match status" value="1"/>
</dbReference>
<sequence>MSLSFSSLETVRAAFISLIVAFTVLMASLVHSGAQNQTIFIALFSFTAAALALTLLAMSGLAAIFAANKETAERIVKGDFAASFALGAGNTVAGSQQALGMMLDHLKHDLSLSKGVMHCMVTPCVVTDVNEVFIFGNQALIEMLEQSGKPEDHYGQDVSMFFYGEKRQTVLGAAMREKRSISREVEFTGRRGGKRNINIDASPLYDLEGKLMGALCIYTDLSEIRASEARIRQQNEKIESAVKQIADVSEQLAATAGNLTEQVRTANRNACRQADRAMETSRAMGEMNAAVLDIARSAGDAANQANQAKNKAQEGAEVVDRSVAAIGEVSRLSDQLSTNLAGLGQKAEAIGRIMDVISDIADQTNLLALNAAIEAARAGDAGRGFAVVADEVRKLAEKTMHATKEVEESILAIQQDARLNIDGMSKASEAVALCSGLTGKSGQALQEIVTLVLQTTDRIRAIAAASEEQSATSDAINESVEDVRQSCDETSSEMGRAATAVEELNHLATVLRQVVRDTLA</sequence>
<dbReference type="InterPro" id="IPR004089">
    <property type="entry name" value="MCPsignal_dom"/>
</dbReference>
<dbReference type="FunFam" id="1.10.287.950:FF:000001">
    <property type="entry name" value="Methyl-accepting chemotaxis sensory transducer"/>
    <property type="match status" value="1"/>
</dbReference>
<evidence type="ECO:0000256" key="5">
    <source>
        <dbReference type="SAM" id="Coils"/>
    </source>
</evidence>
<evidence type="ECO:0000259" key="8">
    <source>
        <dbReference type="PROSITE" id="PS50113"/>
    </source>
</evidence>
<dbReference type="GO" id="GO:0007165">
    <property type="term" value="P:signal transduction"/>
    <property type="evidence" value="ECO:0007669"/>
    <property type="project" value="UniProtKB-KW"/>
</dbReference>
<comment type="subcellular location">
    <subcellularLocation>
        <location evidence="1">Membrane</location>
    </subcellularLocation>
</comment>
<dbReference type="PROSITE" id="PS50113">
    <property type="entry name" value="PAC"/>
    <property type="match status" value="1"/>
</dbReference>
<feature type="transmembrane region" description="Helical" evidence="6">
    <location>
        <begin position="39"/>
        <end position="67"/>
    </location>
</feature>
<comment type="caution">
    <text evidence="9">The sequence shown here is derived from an EMBL/GenBank/DDBJ whole genome shotgun (WGS) entry which is preliminary data.</text>
</comment>
<dbReference type="InterPro" id="IPR035965">
    <property type="entry name" value="PAS-like_dom_sf"/>
</dbReference>
<organism evidence="9 10">
    <name type="scientific">Alkalidesulfovibrio alkalitolerans DSM 16529</name>
    <dbReference type="NCBI Taxonomy" id="1121439"/>
    <lineage>
        <taxon>Bacteria</taxon>
        <taxon>Pseudomonadati</taxon>
        <taxon>Thermodesulfobacteriota</taxon>
        <taxon>Desulfovibrionia</taxon>
        <taxon>Desulfovibrionales</taxon>
        <taxon>Desulfovibrionaceae</taxon>
        <taxon>Alkalidesulfovibrio</taxon>
    </lineage>
</organism>
<protein>
    <submittedName>
        <fullName evidence="9">Methyl-accepting chemotaxis sensory transducer</fullName>
    </submittedName>
</protein>
<evidence type="ECO:0000256" key="2">
    <source>
        <dbReference type="ARBA" id="ARBA00023224"/>
    </source>
</evidence>
<dbReference type="SUPFAM" id="SSF55785">
    <property type="entry name" value="PYP-like sensor domain (PAS domain)"/>
    <property type="match status" value="1"/>
</dbReference>
<keyword evidence="6" id="KW-0472">Membrane</keyword>
<feature type="transmembrane region" description="Helical" evidence="6">
    <location>
        <begin position="12"/>
        <end position="33"/>
    </location>
</feature>
<dbReference type="GO" id="GO:0006935">
    <property type="term" value="P:chemotaxis"/>
    <property type="evidence" value="ECO:0007669"/>
    <property type="project" value="UniProtKB-ARBA"/>
</dbReference>
<keyword evidence="10" id="KW-1185">Reference proteome</keyword>
<keyword evidence="6" id="KW-0812">Transmembrane</keyword>
<dbReference type="CDD" id="cd11386">
    <property type="entry name" value="MCP_signal"/>
    <property type="match status" value="1"/>
</dbReference>
<keyword evidence="2 4" id="KW-0807">Transducer</keyword>
<dbReference type="Gene3D" id="3.30.450.20">
    <property type="entry name" value="PAS domain"/>
    <property type="match status" value="1"/>
</dbReference>
<evidence type="ECO:0000313" key="9">
    <source>
        <dbReference type="EMBL" id="EPR31502.1"/>
    </source>
</evidence>
<dbReference type="InterPro" id="IPR000014">
    <property type="entry name" value="PAS"/>
</dbReference>
<accession>S7T342</accession>
<dbReference type="eggNOG" id="COG0840">
    <property type="taxonomic scope" value="Bacteria"/>
</dbReference>
<evidence type="ECO:0000313" key="10">
    <source>
        <dbReference type="Proteomes" id="UP000014975"/>
    </source>
</evidence>
<dbReference type="Pfam" id="PF00015">
    <property type="entry name" value="MCPsignal"/>
    <property type="match status" value="1"/>
</dbReference>
<dbReference type="GO" id="GO:0016020">
    <property type="term" value="C:membrane"/>
    <property type="evidence" value="ECO:0007669"/>
    <property type="project" value="UniProtKB-SubCell"/>
</dbReference>
<evidence type="ECO:0000256" key="1">
    <source>
        <dbReference type="ARBA" id="ARBA00004370"/>
    </source>
</evidence>
<dbReference type="OrthoDB" id="9816383at2"/>
<evidence type="ECO:0000259" key="7">
    <source>
        <dbReference type="PROSITE" id="PS50111"/>
    </source>
</evidence>
<dbReference type="EMBL" id="ATHI01000028">
    <property type="protein sequence ID" value="EPR31502.1"/>
    <property type="molecule type" value="Genomic_DNA"/>
</dbReference>
<dbReference type="SUPFAM" id="SSF58104">
    <property type="entry name" value="Methyl-accepting chemotaxis protein (MCP) signaling domain"/>
    <property type="match status" value="1"/>
</dbReference>
<proteinExistence type="inferred from homology"/>
<reference evidence="9 10" key="1">
    <citation type="journal article" date="2013" name="Genome Announc.">
        <title>Draft genome sequences for three mercury-methylating, sulfate-reducing bacteria.</title>
        <authorList>
            <person name="Brown S.D."/>
            <person name="Hurt R.A.Jr."/>
            <person name="Gilmour C.C."/>
            <person name="Elias D.A."/>
        </authorList>
    </citation>
    <scope>NUCLEOTIDE SEQUENCE [LARGE SCALE GENOMIC DNA]</scope>
    <source>
        <strain evidence="9 10">DSM 16529</strain>
    </source>
</reference>
<dbReference type="STRING" id="1121439.dsat_0826"/>
<keyword evidence="6" id="KW-1133">Transmembrane helix</keyword>
<dbReference type="AlphaFoldDB" id="S7T342"/>
<evidence type="ECO:0000256" key="6">
    <source>
        <dbReference type="SAM" id="Phobius"/>
    </source>
</evidence>
<dbReference type="SMART" id="SM00283">
    <property type="entry name" value="MA"/>
    <property type="match status" value="1"/>
</dbReference>
<evidence type="ECO:0000256" key="4">
    <source>
        <dbReference type="PROSITE-ProRule" id="PRU00284"/>
    </source>
</evidence>
<dbReference type="PANTHER" id="PTHR32089">
    <property type="entry name" value="METHYL-ACCEPTING CHEMOTAXIS PROTEIN MCPB"/>
    <property type="match status" value="1"/>
</dbReference>
<name>S7T342_9BACT</name>
<feature type="coiled-coil region" evidence="5">
    <location>
        <begin position="224"/>
        <end position="251"/>
    </location>
</feature>
<comment type="similarity">
    <text evidence="3">Belongs to the methyl-accepting chemotaxis (MCP) protein family.</text>
</comment>
<dbReference type="RefSeq" id="WP_020887523.1">
    <property type="nucleotide sequence ID" value="NZ_ATHI01000028.1"/>
</dbReference>
<dbReference type="InterPro" id="IPR000700">
    <property type="entry name" value="PAS-assoc_C"/>
</dbReference>
<dbReference type="PATRIC" id="fig|1121439.3.peg.2195"/>
<feature type="domain" description="PAC" evidence="8">
    <location>
        <begin position="181"/>
        <end position="233"/>
    </location>
</feature>
<dbReference type="PROSITE" id="PS50111">
    <property type="entry name" value="CHEMOTAXIS_TRANSDUC_2"/>
    <property type="match status" value="1"/>
</dbReference>
<dbReference type="PANTHER" id="PTHR32089:SF112">
    <property type="entry name" value="LYSOZYME-LIKE PROTEIN-RELATED"/>
    <property type="match status" value="1"/>
</dbReference>
<dbReference type="Proteomes" id="UP000014975">
    <property type="component" value="Unassembled WGS sequence"/>
</dbReference>
<keyword evidence="5" id="KW-0175">Coiled coil</keyword>
<evidence type="ECO:0000256" key="3">
    <source>
        <dbReference type="ARBA" id="ARBA00029447"/>
    </source>
</evidence>